<dbReference type="EMBL" id="FR824334">
    <property type="protein sequence ID" value="CCA25303.1"/>
    <property type="molecule type" value="Genomic_DNA"/>
</dbReference>
<evidence type="ECO:0000256" key="1">
    <source>
        <dbReference type="SAM" id="MobiDB-lite"/>
    </source>
</evidence>
<sequence length="93" mass="10164">MILFTSASTTLQFAIAGQFPGSLQYDYVDWFACAGFVGAYCGQNVVAFLLKKYNREPVMVYILAVLVSAAHETHNEERETMNPSASLSTSSSV</sequence>
<keyword evidence="2" id="KW-0472">Membrane</keyword>
<reference evidence="3" key="1">
    <citation type="journal article" date="2011" name="PLoS Biol.">
        <title>Gene gain and loss during evolution of obligate parasitism in the white rust pathogen of Arabidopsis thaliana.</title>
        <authorList>
            <person name="Kemen E."/>
            <person name="Gardiner A."/>
            <person name="Schultz-Larsen T."/>
            <person name="Kemen A.C."/>
            <person name="Balmuth A.L."/>
            <person name="Robert-Seilaniantz A."/>
            <person name="Bailey K."/>
            <person name="Holub E."/>
            <person name="Studholme D.J."/>
            <person name="Maclean D."/>
            <person name="Jones J.D."/>
        </authorList>
    </citation>
    <scope>NUCLEOTIDE SEQUENCE</scope>
</reference>
<protein>
    <submittedName>
        <fullName evidence="3">Uncharacterized protein AlNc14C289G10209</fullName>
    </submittedName>
</protein>
<accession>F0WV64</accession>
<feature type="transmembrane region" description="Helical" evidence="2">
    <location>
        <begin position="27"/>
        <end position="50"/>
    </location>
</feature>
<dbReference type="HOGENOM" id="CLU_2404124_0_0_1"/>
<dbReference type="AlphaFoldDB" id="F0WV64"/>
<evidence type="ECO:0000313" key="3">
    <source>
        <dbReference type="EMBL" id="CCA25303.1"/>
    </source>
</evidence>
<feature type="region of interest" description="Disordered" evidence="1">
    <location>
        <begin position="73"/>
        <end position="93"/>
    </location>
</feature>
<organism evidence="3">
    <name type="scientific">Albugo laibachii Nc14</name>
    <dbReference type="NCBI Taxonomy" id="890382"/>
    <lineage>
        <taxon>Eukaryota</taxon>
        <taxon>Sar</taxon>
        <taxon>Stramenopiles</taxon>
        <taxon>Oomycota</taxon>
        <taxon>Peronosporomycetes</taxon>
        <taxon>Albuginales</taxon>
        <taxon>Albuginaceae</taxon>
        <taxon>Albugo</taxon>
    </lineage>
</organism>
<name>F0WV64_9STRA</name>
<keyword evidence="2" id="KW-1133">Transmembrane helix</keyword>
<gene>
    <name evidence="3" type="primary">AlNc14C289G10209</name>
    <name evidence="3" type="ORF">ALNC14_114470</name>
</gene>
<reference evidence="3" key="2">
    <citation type="submission" date="2011-02" db="EMBL/GenBank/DDBJ databases">
        <authorList>
            <person name="MacLean D."/>
        </authorList>
    </citation>
    <scope>NUCLEOTIDE SEQUENCE</scope>
</reference>
<feature type="compositionally biased region" description="Polar residues" evidence="1">
    <location>
        <begin position="81"/>
        <end position="93"/>
    </location>
</feature>
<keyword evidence="2" id="KW-0812">Transmembrane</keyword>
<proteinExistence type="predicted"/>
<evidence type="ECO:0000256" key="2">
    <source>
        <dbReference type="SAM" id="Phobius"/>
    </source>
</evidence>